<keyword evidence="6" id="KW-0223">Dioxygenase</keyword>
<dbReference type="PRINTS" id="PR00467">
    <property type="entry name" value="MAMLPOXGNASE"/>
</dbReference>
<feature type="binding site" evidence="9">
    <location>
        <position position="360"/>
    </location>
    <ligand>
        <name>Fe cation</name>
        <dbReference type="ChEBI" id="CHEBI:24875"/>
        <note>catalytic</note>
    </ligand>
</feature>
<feature type="domain" description="Lipoxygenase" evidence="14">
    <location>
        <begin position="549"/>
        <end position="601"/>
    </location>
</feature>
<dbReference type="PANTHER" id="PTHR11771">
    <property type="entry name" value="LIPOXYGENASE"/>
    <property type="match status" value="1"/>
</dbReference>
<dbReference type="GO" id="GO:0034440">
    <property type="term" value="P:lipid oxidation"/>
    <property type="evidence" value="ECO:0007669"/>
    <property type="project" value="InterPro"/>
</dbReference>
<dbReference type="InterPro" id="IPR001024">
    <property type="entry name" value="PLAT/LH2_dom"/>
</dbReference>
<keyword evidence="16" id="KW-1185">Reference proteome</keyword>
<feature type="binding site" evidence="10">
    <location>
        <position position="76"/>
    </location>
    <ligand>
        <name>Ca(2+)</name>
        <dbReference type="ChEBI" id="CHEBI:29108"/>
        <label>1</label>
    </ligand>
</feature>
<dbReference type="Gene3D" id="1.20.245.10">
    <property type="entry name" value="Lipoxygenase-1, Domain 5"/>
    <property type="match status" value="2"/>
</dbReference>
<evidence type="ECO:0000259" key="14">
    <source>
        <dbReference type="PROSITE" id="PS51393"/>
    </source>
</evidence>
<dbReference type="InterPro" id="IPR036226">
    <property type="entry name" value="LipOase_C_sf"/>
</dbReference>
<dbReference type="Ensembl" id="ENSSHAT00000031321.1">
    <property type="protein sequence ID" value="ENSSHAP00000039681.1"/>
    <property type="gene ID" value="ENSSHAG00000013773.2"/>
</dbReference>
<dbReference type="Pfam" id="PF00305">
    <property type="entry name" value="Lipoxygenase"/>
    <property type="match status" value="1"/>
</dbReference>
<sequence>MAIYIVRVSTGSFLGVVSWDNISISLLGTEGESLPLKLGNFGKDFNQGVVSKKKSDSDLIPNSLSLQPKSSSLNPDAWFCQELQLISPKNPPLHFPCYQWLEGTESLVLREGADALFLVPNTHPLIFSLSHRHLHVCYKYGAWNGPVIFFPIFIFSVARWSEYFPGLPHCLDAKNLKEKFVFLSNIRKPLELGFLGRLGSNFDVIYLSEYVAEHWQDDEFFASQFLNGLNPVLIQCCHSLPDNFPVTNNMVAPLLGPGTSLQEELEGSLYLVDHSLLSGLSPGLIDGRPQYVAAPMTLLHQKPDGGPLLPIAIQLNQTPGPNNPIFLPSDSEEDWLLAKTWVRNSEFLVHEMVTHLLCTHFISEVFAIATMRQLPMCHPVFKLLIPHFHFTFHINTIGRTDLFKPGGLIDKSTALGHLGCLELVARGMKILTYRSLCLPHNLADRGVQGLANYHYRDDGLQIWDAVERFVSNIIDIYYPEDRSVSQDSELQAWVQEIFMEGFLGQECSGIPTCLETLQDLVQFLTMIIFNSSAQHAAVNSGQRLLGTYPEVHFTEEAPKQSIAAFQSRLVQISQDIQERNKGLDLPYTYLDPLHIENSVAI</sequence>
<dbReference type="Gene3D" id="2.60.60.20">
    <property type="entry name" value="PLAT/LH2 domain"/>
    <property type="match status" value="1"/>
</dbReference>
<evidence type="ECO:0000256" key="2">
    <source>
        <dbReference type="ARBA" id="ARBA00005189"/>
    </source>
</evidence>
<reference evidence="15" key="2">
    <citation type="submission" date="2025-08" db="UniProtKB">
        <authorList>
            <consortium name="Ensembl"/>
        </authorList>
    </citation>
    <scope>IDENTIFICATION</scope>
</reference>
<evidence type="ECO:0000256" key="1">
    <source>
        <dbReference type="ARBA" id="ARBA00004496"/>
    </source>
</evidence>
<reference evidence="15 16" key="1">
    <citation type="journal article" date="2011" name="Proc. Natl. Acad. Sci. U.S.A.">
        <title>Genetic diversity and population structure of the endangered marsupial Sarcophilus harrisii (Tasmanian devil).</title>
        <authorList>
            <person name="Miller W."/>
            <person name="Hayes V.M."/>
            <person name="Ratan A."/>
            <person name="Petersen D.C."/>
            <person name="Wittekindt N.E."/>
            <person name="Miller J."/>
            <person name="Walenz B."/>
            <person name="Knight J."/>
            <person name="Qi J."/>
            <person name="Zhao F."/>
            <person name="Wang Q."/>
            <person name="Bedoya-Reina O.C."/>
            <person name="Katiyar N."/>
            <person name="Tomsho L.P."/>
            <person name="Kasson L.M."/>
            <person name="Hardie R.A."/>
            <person name="Woodbridge P."/>
            <person name="Tindall E.A."/>
            <person name="Bertelsen M.F."/>
            <person name="Dixon D."/>
            <person name="Pyecroft S."/>
            <person name="Helgen K.M."/>
            <person name="Lesk A.M."/>
            <person name="Pringle T.H."/>
            <person name="Patterson N."/>
            <person name="Zhang Y."/>
            <person name="Kreiss A."/>
            <person name="Woods G.M."/>
            <person name="Jones M.E."/>
            <person name="Schuster S.C."/>
        </authorList>
    </citation>
    <scope>NUCLEOTIDE SEQUENCE [LARGE SCALE GENOMIC DNA]</scope>
</reference>
<name>A0A7N4PK45_SARHA</name>
<evidence type="ECO:0000256" key="10">
    <source>
        <dbReference type="PIRSR" id="PIRSR601885-2"/>
    </source>
</evidence>
<dbReference type="AlphaFoldDB" id="A0A7N4PK45"/>
<evidence type="ECO:0000256" key="8">
    <source>
        <dbReference type="ARBA" id="ARBA00023098"/>
    </source>
</evidence>
<accession>A0A7N4PK45</accession>
<dbReference type="GO" id="GO:0005506">
    <property type="term" value="F:iron ion binding"/>
    <property type="evidence" value="ECO:0007669"/>
    <property type="project" value="InterPro"/>
</dbReference>
<dbReference type="GO" id="GO:0016702">
    <property type="term" value="F:oxidoreductase activity, acting on single donors with incorporation of molecular oxygen, incorporation of two atoms of oxygen"/>
    <property type="evidence" value="ECO:0007669"/>
    <property type="project" value="InterPro"/>
</dbReference>
<dbReference type="InterPro" id="IPR001885">
    <property type="entry name" value="LipOase_mml"/>
</dbReference>
<dbReference type="PROSITE" id="PS51393">
    <property type="entry name" value="LIPOXYGENASE_3"/>
    <property type="match status" value="2"/>
</dbReference>
<feature type="site" description="Essential for stabilizing binding to COTL1" evidence="11">
    <location>
        <position position="100"/>
    </location>
</feature>
<comment type="cofactor">
    <cofactor evidence="9">
        <name>Fe cation</name>
        <dbReference type="ChEBI" id="CHEBI:24875"/>
    </cofactor>
    <text evidence="9">Binds 1 Fe cation per subunit.</text>
</comment>
<evidence type="ECO:0000256" key="6">
    <source>
        <dbReference type="ARBA" id="ARBA00022964"/>
    </source>
</evidence>
<keyword evidence="8" id="KW-0443">Lipid metabolism</keyword>
<dbReference type="SUPFAM" id="SSF48484">
    <property type="entry name" value="Lipoxigenase"/>
    <property type="match status" value="1"/>
</dbReference>
<feature type="binding site" evidence="9">
    <location>
        <position position="355"/>
    </location>
    <ligand>
        <name>Fe cation</name>
        <dbReference type="ChEBI" id="CHEBI:24875"/>
        <note>catalytic</note>
    </ligand>
</feature>
<evidence type="ECO:0000256" key="5">
    <source>
        <dbReference type="ARBA" id="ARBA00022723"/>
    </source>
</evidence>
<gene>
    <name evidence="15" type="primary">ALOX15B</name>
</gene>
<dbReference type="PRINTS" id="PR00087">
    <property type="entry name" value="LIPOXYGENASE"/>
</dbReference>
<feature type="binding site" evidence="9">
    <location>
        <position position="601"/>
    </location>
    <ligand>
        <name>Fe cation</name>
        <dbReference type="ChEBI" id="CHEBI:24875"/>
        <note>catalytic</note>
    </ligand>
</feature>
<comment type="caution">
    <text evidence="12">Lacks conserved residue(s) required for the propagation of feature annotation.</text>
</comment>
<comment type="pathway">
    <text evidence="2">Lipid metabolism.</text>
</comment>
<feature type="binding site" evidence="10">
    <location>
        <position position="15"/>
    </location>
    <ligand>
        <name>Ca(2+)</name>
        <dbReference type="ChEBI" id="CHEBI:29108"/>
        <label>1</label>
    </ligand>
</feature>
<comment type="similarity">
    <text evidence="3">Belongs to the lipoxygenase family.</text>
</comment>
<feature type="binding site" evidence="9">
    <location>
        <position position="535"/>
    </location>
    <ligand>
        <name>Fe cation</name>
        <dbReference type="ChEBI" id="CHEBI:24875"/>
        <note>catalytic</note>
    </ligand>
</feature>
<feature type="binding site" evidence="10">
    <location>
        <position position="77"/>
    </location>
    <ligand>
        <name>Ca(2+)</name>
        <dbReference type="ChEBI" id="CHEBI:29108"/>
        <label>1</label>
    </ligand>
</feature>
<keyword evidence="5 9" id="KW-0479">Metal-binding</keyword>
<evidence type="ECO:0000259" key="13">
    <source>
        <dbReference type="PROSITE" id="PS50095"/>
    </source>
</evidence>
<keyword evidence="9" id="KW-0408">Iron</keyword>
<dbReference type="PROSITE" id="PS50095">
    <property type="entry name" value="PLAT"/>
    <property type="match status" value="1"/>
</dbReference>
<evidence type="ECO:0000256" key="7">
    <source>
        <dbReference type="ARBA" id="ARBA00023002"/>
    </source>
</evidence>
<protein>
    <submittedName>
        <fullName evidence="15">Arachidonate 15-lipoxygenase type B</fullName>
    </submittedName>
</protein>
<dbReference type="SUPFAM" id="SSF49723">
    <property type="entry name" value="Lipase/lipooxygenase domain (PLAT/LH2 domain)"/>
    <property type="match status" value="1"/>
</dbReference>
<dbReference type="PROSITE" id="PS00081">
    <property type="entry name" value="LIPOXYGENASE_2"/>
    <property type="match status" value="1"/>
</dbReference>
<reference evidence="15" key="3">
    <citation type="submission" date="2025-09" db="UniProtKB">
        <authorList>
            <consortium name="Ensembl"/>
        </authorList>
    </citation>
    <scope>IDENTIFICATION</scope>
</reference>
<evidence type="ECO:0000256" key="3">
    <source>
        <dbReference type="ARBA" id="ARBA00009419"/>
    </source>
</evidence>
<evidence type="ECO:0000313" key="15">
    <source>
        <dbReference type="Ensembl" id="ENSSHAP00000039681.1"/>
    </source>
</evidence>
<keyword evidence="7" id="KW-0560">Oxidoreductase</keyword>
<evidence type="ECO:0000256" key="11">
    <source>
        <dbReference type="PIRSR" id="PIRSR601885-3"/>
    </source>
</evidence>
<organism evidence="15 16">
    <name type="scientific">Sarcophilus harrisii</name>
    <name type="common">Tasmanian devil</name>
    <name type="synonym">Sarcophilus laniarius</name>
    <dbReference type="NCBI Taxonomy" id="9305"/>
    <lineage>
        <taxon>Eukaryota</taxon>
        <taxon>Metazoa</taxon>
        <taxon>Chordata</taxon>
        <taxon>Craniata</taxon>
        <taxon>Vertebrata</taxon>
        <taxon>Euteleostomi</taxon>
        <taxon>Mammalia</taxon>
        <taxon>Metatheria</taxon>
        <taxon>Dasyuromorphia</taxon>
        <taxon>Dasyuridae</taxon>
        <taxon>Sarcophilus</taxon>
    </lineage>
</organism>
<evidence type="ECO:0000313" key="16">
    <source>
        <dbReference type="Proteomes" id="UP000007648"/>
    </source>
</evidence>
<dbReference type="Pfam" id="PF01477">
    <property type="entry name" value="PLAT"/>
    <property type="match status" value="1"/>
</dbReference>
<keyword evidence="4" id="KW-0963">Cytoplasm</keyword>
<feature type="domain" description="Lipoxygenase" evidence="14">
    <location>
        <begin position="167"/>
        <end position="548"/>
    </location>
</feature>
<dbReference type="InterPro" id="IPR013819">
    <property type="entry name" value="LipOase_C"/>
</dbReference>
<comment type="subcellular location">
    <subcellularLocation>
        <location evidence="1">Cytoplasm</location>
    </subcellularLocation>
</comment>
<keyword evidence="10" id="KW-0106">Calcium</keyword>
<evidence type="ECO:0000256" key="4">
    <source>
        <dbReference type="ARBA" id="ARBA00022490"/>
    </source>
</evidence>
<dbReference type="InterPro" id="IPR000907">
    <property type="entry name" value="LipOase"/>
</dbReference>
<proteinExistence type="inferred from homology"/>
<dbReference type="Gene3D" id="3.10.450.60">
    <property type="match status" value="1"/>
</dbReference>
<dbReference type="GeneTree" id="ENSGT00940000161510"/>
<feature type="domain" description="PLAT" evidence="13">
    <location>
        <begin position="2"/>
        <end position="115"/>
    </location>
</feature>
<evidence type="ECO:0000256" key="12">
    <source>
        <dbReference type="PROSITE-ProRule" id="PRU00152"/>
    </source>
</evidence>
<dbReference type="Proteomes" id="UP000007648">
    <property type="component" value="Unassembled WGS sequence"/>
</dbReference>
<dbReference type="GO" id="GO:0005737">
    <property type="term" value="C:cytoplasm"/>
    <property type="evidence" value="ECO:0007669"/>
    <property type="project" value="UniProtKB-SubCell"/>
</dbReference>
<dbReference type="InterPro" id="IPR020834">
    <property type="entry name" value="LipOase_CS"/>
</dbReference>
<dbReference type="SMART" id="SM00308">
    <property type="entry name" value="LH2"/>
    <property type="match status" value="1"/>
</dbReference>
<evidence type="ECO:0000256" key="9">
    <source>
        <dbReference type="PIRSR" id="PIRSR601885-1"/>
    </source>
</evidence>
<feature type="binding site" evidence="10">
    <location>
        <position position="40"/>
    </location>
    <ligand>
        <name>Ca(2+)</name>
        <dbReference type="ChEBI" id="CHEBI:29108"/>
        <label>2</label>
    </ligand>
</feature>
<dbReference type="InterPro" id="IPR036392">
    <property type="entry name" value="PLAT/LH2_dom_sf"/>
</dbReference>